<dbReference type="EMBL" id="JPWU03000330">
    <property type="protein sequence ID" value="KAG2519714.1"/>
    <property type="molecule type" value="Genomic_DNA"/>
</dbReference>
<dbReference type="Proteomes" id="UP000785171">
    <property type="component" value="Unassembled WGS sequence"/>
</dbReference>
<dbReference type="Proteomes" id="UP000792063">
    <property type="component" value="Unassembled WGS sequence"/>
</dbReference>
<protein>
    <recommendedName>
        <fullName evidence="6">Fatty acid hydroxylase domain-containing protein</fullName>
    </recommendedName>
</protein>
<dbReference type="EMBL" id="MAYM02001941">
    <property type="protein sequence ID" value="RLN06552.1"/>
    <property type="molecule type" value="Genomic_DNA"/>
</dbReference>
<comment type="caution">
    <text evidence="9">The sequence shown here is derived from an EMBL/GenBank/DDBJ whole genome shotgun (WGS) entry which is preliminary data.</text>
</comment>
<keyword evidence="11" id="KW-1185">Reference proteome</keyword>
<dbReference type="GO" id="GO:0016491">
    <property type="term" value="F:oxidoreductase activity"/>
    <property type="evidence" value="ECO:0007669"/>
    <property type="project" value="InterPro"/>
</dbReference>
<organism evidence="9 12">
    <name type="scientific">Phytophthora kernoviae</name>
    <dbReference type="NCBI Taxonomy" id="325452"/>
    <lineage>
        <taxon>Eukaryota</taxon>
        <taxon>Sar</taxon>
        <taxon>Stramenopiles</taxon>
        <taxon>Oomycota</taxon>
        <taxon>Peronosporomycetes</taxon>
        <taxon>Peronosporales</taxon>
        <taxon>Peronosporaceae</taxon>
        <taxon>Phytophthora</taxon>
    </lineage>
</organism>
<name>A0A3R7GJ43_9STRA</name>
<evidence type="ECO:0000256" key="2">
    <source>
        <dbReference type="ARBA" id="ARBA00022692"/>
    </source>
</evidence>
<dbReference type="AlphaFoldDB" id="A0A3R7GJ43"/>
<reference evidence="11 12" key="2">
    <citation type="submission" date="2018-07" db="EMBL/GenBank/DDBJ databases">
        <title>Genome sequencing of oomycete isolates from Chile give support for New Zealand origin for Phytophthora kernoviae and make available the first Nothophytophthora sp. genome.</title>
        <authorList>
            <person name="Studholme D.J."/>
            <person name="Sanfuentes E."/>
            <person name="Panda P."/>
            <person name="Hill R."/>
            <person name="Sambles C."/>
            <person name="Grant M."/>
            <person name="Williams N.M."/>
            <person name="Mcdougal R.L."/>
        </authorList>
    </citation>
    <scope>NUCLEOTIDE SEQUENCE [LARGE SCALE GENOMIC DNA]</scope>
    <source>
        <strain evidence="9">Chile2</strain>
        <strain evidence="10">Chile4</strain>
    </source>
</reference>
<evidence type="ECO:0000313" key="12">
    <source>
        <dbReference type="Proteomes" id="UP000285883"/>
    </source>
</evidence>
<feature type="transmembrane region" description="Helical" evidence="5">
    <location>
        <begin position="28"/>
        <end position="47"/>
    </location>
</feature>
<evidence type="ECO:0000313" key="8">
    <source>
        <dbReference type="EMBL" id="KAG2519714.1"/>
    </source>
</evidence>
<keyword evidence="4 5" id="KW-0472">Membrane</keyword>
<dbReference type="EMBL" id="JPWV03000324">
    <property type="protein sequence ID" value="KAG2517189.1"/>
    <property type="molecule type" value="Genomic_DNA"/>
</dbReference>
<dbReference type="GO" id="GO:0005506">
    <property type="term" value="F:iron ion binding"/>
    <property type="evidence" value="ECO:0007669"/>
    <property type="project" value="InterPro"/>
</dbReference>
<gene>
    <name evidence="9" type="ORF">BBI17_007786</name>
    <name evidence="10" type="ORF">BBO99_00007856</name>
    <name evidence="7" type="ORF">JM16_007496</name>
    <name evidence="8" type="ORF">JM18_006790</name>
</gene>
<dbReference type="InterPro" id="IPR050307">
    <property type="entry name" value="Sterol_Desaturase_Related"/>
</dbReference>
<feature type="transmembrane region" description="Helical" evidence="5">
    <location>
        <begin position="105"/>
        <end position="125"/>
    </location>
</feature>
<evidence type="ECO:0000256" key="4">
    <source>
        <dbReference type="ARBA" id="ARBA00023136"/>
    </source>
</evidence>
<dbReference type="GO" id="GO:0016020">
    <property type="term" value="C:membrane"/>
    <property type="evidence" value="ECO:0007669"/>
    <property type="project" value="UniProtKB-SubCell"/>
</dbReference>
<comment type="subcellular location">
    <subcellularLocation>
        <location evidence="1">Membrane</location>
    </subcellularLocation>
</comment>
<feature type="transmembrane region" description="Helical" evidence="5">
    <location>
        <begin position="137"/>
        <end position="158"/>
    </location>
</feature>
<accession>A0A3R7GJ43</accession>
<reference evidence="7" key="1">
    <citation type="journal article" date="2015" name="Genom Data">
        <title>Genome sequences of six Phytophthora species associated with forests in New Zealand.</title>
        <authorList>
            <person name="Studholme D.J."/>
            <person name="McDougal R.L."/>
            <person name="Sambles C."/>
            <person name="Hansen E."/>
            <person name="Hardy G."/>
            <person name="Grant M."/>
            <person name="Ganley R.J."/>
            <person name="Williams N.M."/>
        </authorList>
    </citation>
    <scope>NUCLEOTIDE SEQUENCE</scope>
    <source>
        <strain evidence="7">NZFS 2646</strain>
        <strain evidence="8">NZFS 3630</strain>
    </source>
</reference>
<dbReference type="STRING" id="325452.A0A3R7GJ43"/>
<dbReference type="InterPro" id="IPR006694">
    <property type="entry name" value="Fatty_acid_hydroxylase"/>
</dbReference>
<evidence type="ECO:0000313" key="7">
    <source>
        <dbReference type="EMBL" id="KAG2517189.1"/>
    </source>
</evidence>
<dbReference type="Proteomes" id="UP000285883">
    <property type="component" value="Unassembled WGS sequence"/>
</dbReference>
<sequence length="306" mass="35579">MTSPDLTSIMHPSNAVTTLQFIARRCKYYIFINAFISSVALGSYYLIATTVQKSPATTPQLLMVYAVSLLRILAIIKWFEWIATKKPRIGGDKRVGLTTEQSRTIYRRILWLVVPTECVSFWYAEHTAAPMEEGIDWLSFLAAYALFIPKSLLFEVIFDFFHFAMHWICHYSSWLYQNVHKRHHWHRHPSPLSTYEQDGFDLCLTNVLPFCLAWTLSFSFSELQLHLLFAYKTYVEVAGHSGLEVKGFSFPQMPLINNLTGICLRVHDHDVHHTHPRWNFAKRFSLWDKLFRTFRAGRPLALAVDA</sequence>
<feature type="domain" description="Fatty acid hydroxylase" evidence="6">
    <location>
        <begin position="153"/>
        <end position="293"/>
    </location>
</feature>
<proteinExistence type="predicted"/>
<dbReference type="GO" id="GO:0008610">
    <property type="term" value="P:lipid biosynthetic process"/>
    <property type="evidence" value="ECO:0007669"/>
    <property type="project" value="InterPro"/>
</dbReference>
<evidence type="ECO:0000256" key="3">
    <source>
        <dbReference type="ARBA" id="ARBA00022989"/>
    </source>
</evidence>
<evidence type="ECO:0000313" key="11">
    <source>
        <dbReference type="Proteomes" id="UP000285624"/>
    </source>
</evidence>
<evidence type="ECO:0000256" key="1">
    <source>
        <dbReference type="ARBA" id="ARBA00004370"/>
    </source>
</evidence>
<feature type="transmembrane region" description="Helical" evidence="5">
    <location>
        <begin position="62"/>
        <end position="84"/>
    </location>
</feature>
<keyword evidence="2 5" id="KW-0812">Transmembrane</keyword>
<keyword evidence="3 5" id="KW-1133">Transmembrane helix</keyword>
<evidence type="ECO:0000259" key="6">
    <source>
        <dbReference type="Pfam" id="PF04116"/>
    </source>
</evidence>
<evidence type="ECO:0000313" key="9">
    <source>
        <dbReference type="EMBL" id="RLN06552.1"/>
    </source>
</evidence>
<evidence type="ECO:0000313" key="10">
    <source>
        <dbReference type="EMBL" id="RLN76048.1"/>
    </source>
</evidence>
<dbReference type="Pfam" id="PF04116">
    <property type="entry name" value="FA_hydroxylase"/>
    <property type="match status" value="1"/>
</dbReference>
<reference evidence="7" key="3">
    <citation type="submission" date="2020-06" db="EMBL/GenBank/DDBJ databases">
        <authorList>
            <person name="Studholme D.J."/>
        </authorList>
    </citation>
    <scope>NUCLEOTIDE SEQUENCE</scope>
    <source>
        <strain evidence="7">NZFS 2646</strain>
        <strain evidence="8">NZFS 3630</strain>
    </source>
</reference>
<evidence type="ECO:0000256" key="5">
    <source>
        <dbReference type="SAM" id="Phobius"/>
    </source>
</evidence>
<dbReference type="Proteomes" id="UP000285624">
    <property type="component" value="Unassembled WGS sequence"/>
</dbReference>
<dbReference type="PANTHER" id="PTHR11863">
    <property type="entry name" value="STEROL DESATURASE"/>
    <property type="match status" value="1"/>
</dbReference>
<dbReference type="EMBL" id="MBDN02000351">
    <property type="protein sequence ID" value="RLN76048.1"/>
    <property type="molecule type" value="Genomic_DNA"/>
</dbReference>